<dbReference type="PROSITE" id="PS50250">
    <property type="entry name" value="PCI"/>
    <property type="match status" value="1"/>
</dbReference>
<dbReference type="SUPFAM" id="SSF48452">
    <property type="entry name" value="TPR-like"/>
    <property type="match status" value="1"/>
</dbReference>
<dbReference type="SMART" id="SM00753">
    <property type="entry name" value="PAM"/>
    <property type="match status" value="1"/>
</dbReference>
<dbReference type="InterPro" id="IPR050871">
    <property type="entry name" value="26S_Proteasome/COP9_Components"/>
</dbReference>
<protein>
    <submittedName>
        <fullName evidence="3">COP9 signalosome complex subunit 2</fullName>
    </submittedName>
</protein>
<proteinExistence type="predicted"/>
<evidence type="ECO:0000313" key="3">
    <source>
        <dbReference type="EMBL" id="KAF6004568.1"/>
    </source>
</evidence>
<dbReference type="InterPro" id="IPR011990">
    <property type="entry name" value="TPR-like_helical_dom_sf"/>
</dbReference>
<evidence type="ECO:0000256" key="1">
    <source>
        <dbReference type="SAM" id="MobiDB-lite"/>
    </source>
</evidence>
<dbReference type="Gene3D" id="1.25.40.10">
    <property type="entry name" value="Tetratricopeptide repeat domain"/>
    <property type="match status" value="1"/>
</dbReference>
<dbReference type="PANTHER" id="PTHR10678">
    <property type="entry name" value="26S PROTEASOME NON-ATPASE REGULATORY SUBUNIT 11/COP9 SIGNALOSOME COMPLEX SUBUNIT 2"/>
    <property type="match status" value="1"/>
</dbReference>
<reference evidence="3 4" key="1">
    <citation type="journal article" date="2020" name="J. Phycol.">
        <title>Comparative genome analysis reveals Cyanidiococcus gen. nov., a new extremophilic red algal genus sister to Cyanidioschyzon (Cyanidioschyzonaceae, Rhodophyta).</title>
        <authorList>
            <person name="Liu S.-L."/>
            <person name="Chiang Y.-R."/>
            <person name="Yoon H.S."/>
            <person name="Fu H.-Y."/>
        </authorList>
    </citation>
    <scope>NUCLEOTIDE SEQUENCE [LARGE SCALE GENOMIC DNA]</scope>
    <source>
        <strain evidence="3 4">THAL066</strain>
    </source>
</reference>
<evidence type="ECO:0000313" key="4">
    <source>
        <dbReference type="Proteomes" id="UP000530660"/>
    </source>
</evidence>
<dbReference type="OrthoDB" id="194139at2759"/>
<gene>
    <name evidence="3" type="primary">COPS2</name>
    <name evidence="3" type="ORF">F1559_004378</name>
</gene>
<comment type="caution">
    <text evidence="3">The sequence shown here is derived from an EMBL/GenBank/DDBJ whole genome shotgun (WGS) entry which is preliminary data.</text>
</comment>
<feature type="region of interest" description="Disordered" evidence="1">
    <location>
        <begin position="281"/>
        <end position="305"/>
    </location>
</feature>
<dbReference type="Pfam" id="PF01399">
    <property type="entry name" value="PCI"/>
    <property type="match status" value="1"/>
</dbReference>
<evidence type="ECO:0000259" key="2">
    <source>
        <dbReference type="PROSITE" id="PS50250"/>
    </source>
</evidence>
<dbReference type="EMBL" id="VWRR01000003">
    <property type="protein sequence ID" value="KAF6004568.1"/>
    <property type="molecule type" value="Genomic_DNA"/>
</dbReference>
<dbReference type="InterPro" id="IPR000717">
    <property type="entry name" value="PCI_dom"/>
</dbReference>
<accession>A0A7J7ING6</accession>
<organism evidence="3 4">
    <name type="scientific">Cyanidiococcus yangmingshanensis</name>
    <dbReference type="NCBI Taxonomy" id="2690220"/>
    <lineage>
        <taxon>Eukaryota</taxon>
        <taxon>Rhodophyta</taxon>
        <taxon>Bangiophyceae</taxon>
        <taxon>Cyanidiales</taxon>
        <taxon>Cyanidiaceae</taxon>
        <taxon>Cyanidiococcus</taxon>
    </lineage>
</organism>
<dbReference type="Proteomes" id="UP000530660">
    <property type="component" value="Unassembled WGS sequence"/>
</dbReference>
<dbReference type="InterPro" id="IPR036390">
    <property type="entry name" value="WH_DNA-bd_sf"/>
</dbReference>
<dbReference type="AlphaFoldDB" id="A0A7J7ING6"/>
<dbReference type="SUPFAM" id="SSF46785">
    <property type="entry name" value="Winged helix' DNA-binding domain"/>
    <property type="match status" value="1"/>
</dbReference>
<feature type="domain" description="PCI" evidence="2">
    <location>
        <begin position="352"/>
        <end position="518"/>
    </location>
</feature>
<dbReference type="SMART" id="SM00088">
    <property type="entry name" value="PINT"/>
    <property type="match status" value="1"/>
</dbReference>
<name>A0A7J7ING6_9RHOD</name>
<keyword evidence="4" id="KW-1185">Reference proteome</keyword>
<dbReference type="Gene3D" id="1.25.40.570">
    <property type="match status" value="1"/>
</dbReference>
<sequence>MGPRSWPPTQQEWSFRPESTPENTITLENAYYDAESLQDRGDLAGAAETYERLVALEQPCAGSEWGLRARKQLVLIYVNRGEYEKALWMYERLLQYLDAAVPRTLVEQTISELLDYLASSEKTPTASLERFFTSALTALAETGVPANDRLWFRTKVRLGHVYLETGSFWKLSLLLRDLYRRLGVAVDDEETVLPSSLSQQRTSLPEMTEAEPMNDFSSTQLLELFALDMQLQLALGDDFAAMPCLLQEVIEPRPFRSSSVSPSSPSGTTRRAWTQPTAIASAATDAPEAHPSRGTSPGAPTITGDAPLNSRLRRLYRQAMRIKWVLPGSRTMATIRACGGKMYMVDGRFADAAREFFEAFRHYEEVGAPQRVAALRYVVFANLLSGNTVNLFAAPELQAYRTEPCVRAMTDLIDAYQRNDLAKFENSLERDEGILEDAFLRPYVEMLSNRLWQRAVQRAIQPYRTISLASLAERLGSRGSLKAIEQVEQALIQLMIDGYILGRIDQKRGILELSWKRATFETPSSVQLEAISSNEQTGARSVVSSARMIDESFVNPTRYAIPSYPAHAVELQGWQSADPDADRVDALLTLWAQRLGRVRSQLTRLARDVY</sequence>